<dbReference type="GO" id="GO:0005886">
    <property type="term" value="C:plasma membrane"/>
    <property type="evidence" value="ECO:0007669"/>
    <property type="project" value="UniProtKB-SubCell"/>
</dbReference>
<comment type="function">
    <text evidence="10">Cell wall formation. Catalyzes the transfer of a GlcNAc subunit on undecaprenyl-pyrophosphoryl-MurNAc-pentapeptide (lipid intermediate I) to form undecaprenyl-pyrophosphoryl-MurNAc-(pentapeptide)GlcNAc (lipid intermediate II).</text>
</comment>
<gene>
    <name evidence="10 13" type="primary">murG</name>
    <name evidence="13" type="ORF">EQG49_02645</name>
</gene>
<feature type="domain" description="Glycosyltransferase family 28 N-terminal" evidence="11">
    <location>
        <begin position="4"/>
        <end position="141"/>
    </location>
</feature>
<evidence type="ECO:0000256" key="1">
    <source>
        <dbReference type="ARBA" id="ARBA00022475"/>
    </source>
</evidence>
<reference evidence="14" key="1">
    <citation type="submission" date="2019-03" db="EMBL/GenBank/DDBJ databases">
        <title>Weissella sp. 26KH-42 Genome sequencing.</title>
        <authorList>
            <person name="Heo J."/>
            <person name="Kim S.-J."/>
            <person name="Kim J.-S."/>
            <person name="Hong S.-B."/>
            <person name="Kwon S.-W."/>
        </authorList>
    </citation>
    <scope>NUCLEOTIDE SEQUENCE [LARGE SCALE GENOMIC DNA]</scope>
    <source>
        <strain evidence="14">26KH-42</strain>
    </source>
</reference>
<evidence type="ECO:0000256" key="6">
    <source>
        <dbReference type="ARBA" id="ARBA00022984"/>
    </source>
</evidence>
<dbReference type="GO" id="GO:0071555">
    <property type="term" value="P:cell wall organization"/>
    <property type="evidence" value="ECO:0007669"/>
    <property type="project" value="UniProtKB-KW"/>
</dbReference>
<evidence type="ECO:0000256" key="8">
    <source>
        <dbReference type="ARBA" id="ARBA00023306"/>
    </source>
</evidence>
<dbReference type="Gene3D" id="3.40.50.2000">
    <property type="entry name" value="Glycogen Phosphorylase B"/>
    <property type="match status" value="2"/>
</dbReference>
<comment type="catalytic activity">
    <reaction evidence="10">
        <text>Mur2Ac(oyl-L-Ala-gamma-D-Glu-L-Lys-D-Ala-D-Ala)-di-trans,octa-cis-undecaprenyl diphosphate + UDP-N-acetyl-alpha-D-glucosamine = beta-D-GlcNAc-(1-&gt;4)-Mur2Ac(oyl-L-Ala-gamma-D-Glu-L-Lys-D-Ala-D-Ala)-di-trans,octa-cis-undecaprenyl diphosphate + UDP + H(+)</text>
        <dbReference type="Rhea" id="RHEA:23192"/>
        <dbReference type="ChEBI" id="CHEBI:15378"/>
        <dbReference type="ChEBI" id="CHEBI:57705"/>
        <dbReference type="ChEBI" id="CHEBI:58223"/>
        <dbReference type="ChEBI" id="CHEBI:60032"/>
        <dbReference type="ChEBI" id="CHEBI:60033"/>
        <dbReference type="EC" id="2.4.1.227"/>
    </reaction>
</comment>
<evidence type="ECO:0000259" key="11">
    <source>
        <dbReference type="Pfam" id="PF03033"/>
    </source>
</evidence>
<evidence type="ECO:0000256" key="9">
    <source>
        <dbReference type="ARBA" id="ARBA00023316"/>
    </source>
</evidence>
<comment type="caution">
    <text evidence="10">Lacks conserved residue(s) required for the propagation of feature annotation.</text>
</comment>
<keyword evidence="5 10" id="KW-0133">Cell shape</keyword>
<dbReference type="PANTHER" id="PTHR21015:SF22">
    <property type="entry name" value="GLYCOSYLTRANSFERASE"/>
    <property type="match status" value="1"/>
</dbReference>
<keyword evidence="2 10" id="KW-0132">Cell division</keyword>
<dbReference type="SUPFAM" id="SSF53756">
    <property type="entry name" value="UDP-Glycosyltransferase/glycogen phosphorylase"/>
    <property type="match status" value="1"/>
</dbReference>
<dbReference type="GO" id="GO:0051301">
    <property type="term" value="P:cell division"/>
    <property type="evidence" value="ECO:0007669"/>
    <property type="project" value="UniProtKB-KW"/>
</dbReference>
<comment type="pathway">
    <text evidence="10">Cell wall biogenesis; peptidoglycan biosynthesis.</text>
</comment>
<feature type="binding site" evidence="10">
    <location>
        <begin position="10"/>
        <end position="12"/>
    </location>
    <ligand>
        <name>UDP-N-acetyl-alpha-D-glucosamine</name>
        <dbReference type="ChEBI" id="CHEBI:57705"/>
    </ligand>
</feature>
<evidence type="ECO:0000259" key="12">
    <source>
        <dbReference type="Pfam" id="PF04101"/>
    </source>
</evidence>
<keyword evidence="1 10" id="KW-1003">Cell membrane</keyword>
<comment type="subcellular location">
    <subcellularLocation>
        <location evidence="10">Cell membrane</location>
        <topology evidence="10">Peripheral membrane protein</topology>
        <orientation evidence="10">Cytoplasmic side</orientation>
    </subcellularLocation>
</comment>
<dbReference type="EC" id="2.4.1.227" evidence="10"/>
<dbReference type="OrthoDB" id="9808936at2"/>
<evidence type="ECO:0000256" key="10">
    <source>
        <dbReference type="HAMAP-Rule" id="MF_00033"/>
    </source>
</evidence>
<dbReference type="AlphaFoldDB" id="A0A4P6YS16"/>
<dbReference type="InterPro" id="IPR004276">
    <property type="entry name" value="GlycoTrans_28_N"/>
</dbReference>
<evidence type="ECO:0000256" key="5">
    <source>
        <dbReference type="ARBA" id="ARBA00022960"/>
    </source>
</evidence>
<dbReference type="GO" id="GO:0008360">
    <property type="term" value="P:regulation of cell shape"/>
    <property type="evidence" value="ECO:0007669"/>
    <property type="project" value="UniProtKB-KW"/>
</dbReference>
<dbReference type="HAMAP" id="MF_00033">
    <property type="entry name" value="MurG"/>
    <property type="match status" value="1"/>
</dbReference>
<feature type="binding site" evidence="10">
    <location>
        <position position="297"/>
    </location>
    <ligand>
        <name>UDP-N-acetyl-alpha-D-glucosamine</name>
        <dbReference type="ChEBI" id="CHEBI:57705"/>
    </ligand>
</feature>
<dbReference type="InterPro" id="IPR007235">
    <property type="entry name" value="Glyco_trans_28_C"/>
</dbReference>
<dbReference type="CDD" id="cd03785">
    <property type="entry name" value="GT28_MurG"/>
    <property type="match status" value="1"/>
</dbReference>
<feature type="binding site" evidence="10">
    <location>
        <position position="124"/>
    </location>
    <ligand>
        <name>UDP-N-acetyl-alpha-D-glucosamine</name>
        <dbReference type="ChEBI" id="CHEBI:57705"/>
    </ligand>
</feature>
<evidence type="ECO:0000313" key="14">
    <source>
        <dbReference type="Proteomes" id="UP000292886"/>
    </source>
</evidence>
<keyword evidence="3 10" id="KW-0328">Glycosyltransferase</keyword>
<keyword evidence="6 10" id="KW-0573">Peptidoglycan synthesis</keyword>
<evidence type="ECO:0000256" key="7">
    <source>
        <dbReference type="ARBA" id="ARBA00023136"/>
    </source>
</evidence>
<feature type="domain" description="Glycosyl transferase family 28 C-terminal" evidence="12">
    <location>
        <begin position="188"/>
        <end position="356"/>
    </location>
</feature>
<dbReference type="GO" id="GO:0009252">
    <property type="term" value="P:peptidoglycan biosynthetic process"/>
    <property type="evidence" value="ECO:0007669"/>
    <property type="project" value="UniProtKB-UniRule"/>
</dbReference>
<keyword evidence="4 10" id="KW-0808">Transferase</keyword>
<proteinExistence type="inferred from homology"/>
<feature type="binding site" evidence="10">
    <location>
        <position position="195"/>
    </location>
    <ligand>
        <name>UDP-N-acetyl-alpha-D-glucosamine</name>
        <dbReference type="ChEBI" id="CHEBI:57705"/>
    </ligand>
</feature>
<dbReference type="Pfam" id="PF04101">
    <property type="entry name" value="Glyco_tran_28_C"/>
    <property type="match status" value="1"/>
</dbReference>
<keyword evidence="14" id="KW-1185">Reference proteome</keyword>
<evidence type="ECO:0000256" key="3">
    <source>
        <dbReference type="ARBA" id="ARBA00022676"/>
    </source>
</evidence>
<dbReference type="EMBL" id="CP037940">
    <property type="protein sequence ID" value="QBO35441.1"/>
    <property type="molecule type" value="Genomic_DNA"/>
</dbReference>
<comment type="similarity">
    <text evidence="10">Belongs to the glycosyltransferase 28 family. MurG subfamily.</text>
</comment>
<protein>
    <recommendedName>
        <fullName evidence="10">UDP-N-acetylglucosamine--N-acetylmuramyl-(pentapeptide) pyrophosphoryl-undecaprenol N-acetylglucosamine transferase</fullName>
        <ecNumber evidence="10">2.4.1.227</ecNumber>
    </recommendedName>
    <alternativeName>
        <fullName evidence="10">Undecaprenyl-PP-MurNAc-pentapeptide-UDPGlcNAc GlcNAc transferase</fullName>
    </alternativeName>
</protein>
<evidence type="ECO:0000256" key="4">
    <source>
        <dbReference type="ARBA" id="ARBA00022679"/>
    </source>
</evidence>
<keyword evidence="7 10" id="KW-0472">Membrane</keyword>
<dbReference type="InterPro" id="IPR006009">
    <property type="entry name" value="GlcNAc_MurG"/>
</dbReference>
<dbReference type="RefSeq" id="WP_133362521.1">
    <property type="nucleotide sequence ID" value="NZ_CP037940.1"/>
</dbReference>
<organism evidence="13 14">
    <name type="scientific">Periweissella cryptocerci</name>
    <dbReference type="NCBI Taxonomy" id="2506420"/>
    <lineage>
        <taxon>Bacteria</taxon>
        <taxon>Bacillati</taxon>
        <taxon>Bacillota</taxon>
        <taxon>Bacilli</taxon>
        <taxon>Lactobacillales</taxon>
        <taxon>Lactobacillaceae</taxon>
        <taxon>Periweissella</taxon>
    </lineage>
</organism>
<dbReference type="KEGG" id="wei:EQG49_02645"/>
<name>A0A4P6YS16_9LACO</name>
<sequence>MRLMVSAGGTGGHIYPALAAVDAVRRQEPDTEVLYIGSERGLEKSIVPQRGIEFKALEIQGFRRKLSFDNVKTMYLFLKSVGEAKKIIKEFNPDVVVGFGGYVSGAVVYAAHRMGIPTVIHEQNSVVGMTNKFLSHGVDEIGIAFEAARSQFPTDKVTMVGNPRAQEVAHMHSHFEWREYGLRNDKPTLLIFGGSQGALKINKATIEAIPAFNERDYQVVFVTGQKRYDDVLSELSEAHILVSENIVIKPYISNMPEVMPRVAVILGRAGATSIAEITALGVPSILVPSPYVTADHQTKNAQSLVNAGAAEMIVEADLTGEKLVAVVDDLMNDDVKRLEMEQASKKLGVLDAADQLVALMRKAMADRNTK</sequence>
<feature type="binding site" evidence="10">
    <location>
        <position position="252"/>
    </location>
    <ligand>
        <name>UDP-N-acetyl-alpha-D-glucosamine</name>
        <dbReference type="ChEBI" id="CHEBI:57705"/>
    </ligand>
</feature>
<dbReference type="NCBIfam" id="TIGR01133">
    <property type="entry name" value="murG"/>
    <property type="match status" value="1"/>
</dbReference>
<dbReference type="UniPathway" id="UPA00219"/>
<keyword evidence="8 10" id="KW-0131">Cell cycle</keyword>
<dbReference type="GO" id="GO:0005975">
    <property type="term" value="P:carbohydrate metabolic process"/>
    <property type="evidence" value="ECO:0007669"/>
    <property type="project" value="InterPro"/>
</dbReference>
<accession>A0A4P6YS16</accession>
<dbReference type="Proteomes" id="UP000292886">
    <property type="component" value="Chromosome"/>
</dbReference>
<keyword evidence="9 10" id="KW-0961">Cell wall biogenesis/degradation</keyword>
<dbReference type="Pfam" id="PF03033">
    <property type="entry name" value="Glyco_transf_28"/>
    <property type="match status" value="1"/>
</dbReference>
<evidence type="ECO:0000256" key="2">
    <source>
        <dbReference type="ARBA" id="ARBA00022618"/>
    </source>
</evidence>
<dbReference type="PANTHER" id="PTHR21015">
    <property type="entry name" value="UDP-N-ACETYLGLUCOSAMINE--N-ACETYLMURAMYL-(PENTAPEPTIDE) PYROPHOSPHORYL-UNDECAPRENOL N-ACETYLGLUCOSAMINE TRANSFERASE 1"/>
    <property type="match status" value="1"/>
</dbReference>
<dbReference type="GO" id="GO:0050511">
    <property type="term" value="F:undecaprenyldiphospho-muramoylpentapeptide beta-N-acetylglucosaminyltransferase activity"/>
    <property type="evidence" value="ECO:0007669"/>
    <property type="project" value="UniProtKB-UniRule"/>
</dbReference>
<evidence type="ECO:0000313" key="13">
    <source>
        <dbReference type="EMBL" id="QBO35441.1"/>
    </source>
</evidence>